<dbReference type="Pfam" id="PF13595">
    <property type="entry name" value="DUF4138"/>
    <property type="match status" value="1"/>
</dbReference>
<keyword evidence="3" id="KW-1185">Reference proteome</keyword>
<reference evidence="2 3" key="1">
    <citation type="submission" date="2024-01" db="EMBL/GenBank/DDBJ databases">
        <title>Maribacter spp. originated from different algae showed divergent polysaccharides utilization ability.</title>
        <authorList>
            <person name="Wang H."/>
            <person name="Wu Y."/>
        </authorList>
    </citation>
    <scope>NUCLEOTIDE SEQUENCE [LARGE SCALE GENOMIC DNA]</scope>
    <source>
        <strain evidence="2 3">PR1</strain>
    </source>
</reference>
<organism evidence="2 3">
    <name type="scientific">Maribacter cobaltidurans</name>
    <dbReference type="NCBI Taxonomy" id="1178778"/>
    <lineage>
        <taxon>Bacteria</taxon>
        <taxon>Pseudomonadati</taxon>
        <taxon>Bacteroidota</taxon>
        <taxon>Flavobacteriia</taxon>
        <taxon>Flavobacteriales</taxon>
        <taxon>Flavobacteriaceae</taxon>
        <taxon>Maribacter</taxon>
    </lineage>
</organism>
<evidence type="ECO:0000313" key="2">
    <source>
        <dbReference type="EMBL" id="MEE1977927.1"/>
    </source>
</evidence>
<dbReference type="Proteomes" id="UP001356308">
    <property type="component" value="Unassembled WGS sequence"/>
</dbReference>
<dbReference type="RefSeq" id="WP_272652609.1">
    <property type="nucleotide sequence ID" value="NZ_JAZDDG010000009.1"/>
</dbReference>
<evidence type="ECO:0000256" key="1">
    <source>
        <dbReference type="SAM" id="SignalP"/>
    </source>
</evidence>
<protein>
    <submittedName>
        <fullName evidence="2">DUF4138 domain-containing protein</fullName>
    </submittedName>
</protein>
<keyword evidence="1" id="KW-0732">Signal</keyword>
<name>A0ABU7IY50_9FLAO</name>
<feature type="chain" id="PRO_5047416876" evidence="1">
    <location>
        <begin position="20"/>
        <end position="268"/>
    </location>
</feature>
<gene>
    <name evidence="2" type="ORF">V1I91_17750</name>
</gene>
<sequence>MKNYLPFLLLFLVSFKALRAQSPLDTLYANETKNVALFFPSQIHQAVTGSSHFVFTYNREKGQYFGLLQAQPGAESNLLVLTKDGRVYSYLLKYAKHLSQLNYFVPVHESIGQEHSQVVPESTKTRDSIVPTRKKYYERAAQYLLNLPRESIKSNQKSGIQLALERMVYNGPEVYLVMSIRNATDIPFEVNFLKVYVTQENRQRRTSYQQLEQPILYAFRMPEILLVNQEYRFILVLPKFVLGTKEELEIILQEQNGNRAVDIKTKRR</sequence>
<accession>A0ABU7IY50</accession>
<comment type="caution">
    <text evidence="2">The sequence shown here is derived from an EMBL/GenBank/DDBJ whole genome shotgun (WGS) entry which is preliminary data.</text>
</comment>
<dbReference type="InterPro" id="IPR022298">
    <property type="entry name" value="Conjug_transposon_TraN"/>
</dbReference>
<evidence type="ECO:0000313" key="3">
    <source>
        <dbReference type="Proteomes" id="UP001356308"/>
    </source>
</evidence>
<dbReference type="EMBL" id="JAZDDG010000009">
    <property type="protein sequence ID" value="MEE1977927.1"/>
    <property type="molecule type" value="Genomic_DNA"/>
</dbReference>
<proteinExistence type="predicted"/>
<feature type="signal peptide" evidence="1">
    <location>
        <begin position="1"/>
        <end position="19"/>
    </location>
</feature>